<evidence type="ECO:0000259" key="4">
    <source>
        <dbReference type="PROSITE" id="PS51387"/>
    </source>
</evidence>
<comment type="similarity">
    <text evidence="1">Belongs to the oxygen-dependent FAD-linked oxidoreductase family.</text>
</comment>
<reference evidence="5" key="1">
    <citation type="submission" date="2020-11" db="EMBL/GenBank/DDBJ databases">
        <authorList>
            <consortium name="DOE Joint Genome Institute"/>
            <person name="Ahrendt S."/>
            <person name="Riley R."/>
            <person name="Andreopoulos W."/>
            <person name="Labutti K."/>
            <person name="Pangilinan J."/>
            <person name="Ruiz-Duenas F.J."/>
            <person name="Barrasa J.M."/>
            <person name="Sanchez-Garcia M."/>
            <person name="Camarero S."/>
            <person name="Miyauchi S."/>
            <person name="Serrano A."/>
            <person name="Linde D."/>
            <person name="Babiker R."/>
            <person name="Drula E."/>
            <person name="Ayuso-Fernandez I."/>
            <person name="Pacheco R."/>
            <person name="Padilla G."/>
            <person name="Ferreira P."/>
            <person name="Barriuso J."/>
            <person name="Kellner H."/>
            <person name="Castanera R."/>
            <person name="Alfaro M."/>
            <person name="Ramirez L."/>
            <person name="Pisabarro A.G."/>
            <person name="Kuo A."/>
            <person name="Tritt A."/>
            <person name="Lipzen A."/>
            <person name="He G."/>
            <person name="Yan M."/>
            <person name="Ng V."/>
            <person name="Cullen D."/>
            <person name="Martin F."/>
            <person name="Rosso M.-N."/>
            <person name="Henrissat B."/>
            <person name="Hibbett D."/>
            <person name="Martinez A.T."/>
            <person name="Grigoriev I.V."/>
        </authorList>
    </citation>
    <scope>NUCLEOTIDE SEQUENCE</scope>
    <source>
        <strain evidence="5">AH 40177</strain>
    </source>
</reference>
<accession>A0A9P5PB20</accession>
<evidence type="ECO:0000256" key="3">
    <source>
        <dbReference type="SAM" id="SignalP"/>
    </source>
</evidence>
<dbReference type="InterPro" id="IPR016169">
    <property type="entry name" value="FAD-bd_PCMH_sub2"/>
</dbReference>
<dbReference type="InterPro" id="IPR050432">
    <property type="entry name" value="FAD-linked_Oxidoreductases_BP"/>
</dbReference>
<evidence type="ECO:0000313" key="6">
    <source>
        <dbReference type="Proteomes" id="UP000772434"/>
    </source>
</evidence>
<feature type="chain" id="PRO_5040170038" evidence="3">
    <location>
        <begin position="28"/>
        <end position="575"/>
    </location>
</feature>
<dbReference type="GO" id="GO:0071949">
    <property type="term" value="F:FAD binding"/>
    <property type="evidence" value="ECO:0007669"/>
    <property type="project" value="InterPro"/>
</dbReference>
<dbReference type="Proteomes" id="UP000772434">
    <property type="component" value="Unassembled WGS sequence"/>
</dbReference>
<dbReference type="InterPro" id="IPR036318">
    <property type="entry name" value="FAD-bd_PCMH-like_sf"/>
</dbReference>
<dbReference type="OrthoDB" id="9983560at2759"/>
<evidence type="ECO:0000256" key="1">
    <source>
        <dbReference type="ARBA" id="ARBA00005466"/>
    </source>
</evidence>
<keyword evidence="3" id="KW-0732">Signal</keyword>
<proteinExistence type="inferred from homology"/>
<dbReference type="PROSITE" id="PS51387">
    <property type="entry name" value="FAD_PCMH"/>
    <property type="match status" value="1"/>
</dbReference>
<dbReference type="PANTHER" id="PTHR13878:SF91">
    <property type="entry name" value="FAD BINDING DOMAIN PROTEIN (AFU_ORTHOLOGUE AFUA_6G12070)-RELATED"/>
    <property type="match status" value="1"/>
</dbReference>
<dbReference type="InterPro" id="IPR006094">
    <property type="entry name" value="Oxid_FAD_bind_N"/>
</dbReference>
<dbReference type="InterPro" id="IPR016166">
    <property type="entry name" value="FAD-bd_PCMH"/>
</dbReference>
<dbReference type="Gene3D" id="3.30.465.10">
    <property type="match status" value="2"/>
</dbReference>
<feature type="domain" description="FAD-binding PCMH-type" evidence="4">
    <location>
        <begin position="125"/>
        <end position="305"/>
    </location>
</feature>
<dbReference type="GO" id="GO:0016491">
    <property type="term" value="F:oxidoreductase activity"/>
    <property type="evidence" value="ECO:0007669"/>
    <property type="project" value="UniProtKB-KW"/>
</dbReference>
<dbReference type="AlphaFoldDB" id="A0A9P5PB20"/>
<dbReference type="InterPro" id="IPR012951">
    <property type="entry name" value="BBE"/>
</dbReference>
<keyword evidence="6" id="KW-1185">Reference proteome</keyword>
<dbReference type="SUPFAM" id="SSF56176">
    <property type="entry name" value="FAD-binding/transporter-associated domain-like"/>
    <property type="match status" value="1"/>
</dbReference>
<sequence>MWFSTPSLPSTVQLLLHGLGLFTSPYADQNELDLRPQCRTFPGDEAWPPDDVWNAFNTSVDGRLIHTVPIGAHCHDPHYDHEKCEYVKKNWHATDMHITHPSSIIDAVFLNKSCDPFTPRDSPCYIGSYVQYTVNVSEPTHVMKTIEFAKKNNIRFVVKNTGHDYMGRSTGSGAISVWMHHLKEMEWFDNYRSPAYDGPALKVQAGVQGAEVNAEATKHGHVIVAGECPTVGFAGGYIQGGGHSVLSSLLGMAADHTLAFEVITTTGKFVTASPTENQDLYWALSGGGGGTYGIVWSVTVKAHPDMPMTKADLFFTSKGISRDTYWKAITAYQRIIPNILDTGSFLDATYDSEKFRMAPLIAPNVSVSTISDILSPWLATLDSLGISYNFTLAQHSKYVETVAEYDNFDVNGYQLGGRLLPRSLFETERGLSDFMSAARDIVDSGAYVWDIGLRPSRKAGGYPNNAVHPEWRNAERMYNPVLFYRDTDSLEHLWYDQELISVLDEPLKKLSAGGGAYVNEADPFAVDWKIAFYGAHYDQLLSVKDKWDPEHVLYARIAVGGDRWEEIEDGRLCRV</sequence>
<comment type="caution">
    <text evidence="5">The sequence shown here is derived from an EMBL/GenBank/DDBJ whole genome shotgun (WGS) entry which is preliminary data.</text>
</comment>
<name>A0A9P5PB20_9AGAR</name>
<organism evidence="5 6">
    <name type="scientific">Rhodocollybia butyracea</name>
    <dbReference type="NCBI Taxonomy" id="206335"/>
    <lineage>
        <taxon>Eukaryota</taxon>
        <taxon>Fungi</taxon>
        <taxon>Dikarya</taxon>
        <taxon>Basidiomycota</taxon>
        <taxon>Agaricomycotina</taxon>
        <taxon>Agaricomycetes</taxon>
        <taxon>Agaricomycetidae</taxon>
        <taxon>Agaricales</taxon>
        <taxon>Marasmiineae</taxon>
        <taxon>Omphalotaceae</taxon>
        <taxon>Rhodocollybia</taxon>
    </lineage>
</organism>
<dbReference type="Pfam" id="PF08031">
    <property type="entry name" value="BBE"/>
    <property type="match status" value="1"/>
</dbReference>
<evidence type="ECO:0000256" key="2">
    <source>
        <dbReference type="ARBA" id="ARBA00023002"/>
    </source>
</evidence>
<feature type="signal peptide" evidence="3">
    <location>
        <begin position="1"/>
        <end position="27"/>
    </location>
</feature>
<keyword evidence="2" id="KW-0560">Oxidoreductase</keyword>
<evidence type="ECO:0000313" key="5">
    <source>
        <dbReference type="EMBL" id="KAF9059000.1"/>
    </source>
</evidence>
<gene>
    <name evidence="5" type="ORF">BDP27DRAFT_1342324</name>
</gene>
<dbReference type="Pfam" id="PF01565">
    <property type="entry name" value="FAD_binding_4"/>
    <property type="match status" value="1"/>
</dbReference>
<dbReference type="EMBL" id="JADNRY010000333">
    <property type="protein sequence ID" value="KAF9059000.1"/>
    <property type="molecule type" value="Genomic_DNA"/>
</dbReference>
<protein>
    <submittedName>
        <fullName evidence="5">FAD binding domain protein</fullName>
    </submittedName>
</protein>
<dbReference type="PANTHER" id="PTHR13878">
    <property type="entry name" value="GULONOLACTONE OXIDASE"/>
    <property type="match status" value="1"/>
</dbReference>